<dbReference type="InterPro" id="IPR017441">
    <property type="entry name" value="Protein_kinase_ATP_BS"/>
</dbReference>
<keyword evidence="1" id="KW-0723">Serine/threonine-protein kinase</keyword>
<dbReference type="PANTHER" id="PTHR45646">
    <property type="entry name" value="SERINE/THREONINE-PROTEIN KINASE DOA-RELATED"/>
    <property type="match status" value="1"/>
</dbReference>
<dbReference type="Gene3D" id="1.10.510.10">
    <property type="entry name" value="Transferase(Phosphotransferase) domain 1"/>
    <property type="match status" value="1"/>
</dbReference>
<feature type="binding site" evidence="6">
    <location>
        <position position="320"/>
    </location>
    <ligand>
        <name>ATP</name>
        <dbReference type="ChEBI" id="CHEBI:30616"/>
    </ligand>
</feature>
<dbReference type="PROSITE" id="PS00107">
    <property type="entry name" value="PROTEIN_KINASE_ATP"/>
    <property type="match status" value="1"/>
</dbReference>
<feature type="region of interest" description="Disordered" evidence="7">
    <location>
        <begin position="178"/>
        <end position="226"/>
    </location>
</feature>
<dbReference type="EMBL" id="JAVRRG010000018">
    <property type="protein sequence ID" value="KAK5097337.1"/>
    <property type="molecule type" value="Genomic_DNA"/>
</dbReference>
<keyword evidence="5 6" id="KW-0067">ATP-binding</keyword>
<feature type="compositionally biased region" description="Polar residues" evidence="7">
    <location>
        <begin position="178"/>
        <end position="191"/>
    </location>
</feature>
<reference evidence="9 10" key="1">
    <citation type="submission" date="2023-08" db="EMBL/GenBank/DDBJ databases">
        <title>Black Yeasts Isolated from many extreme environments.</title>
        <authorList>
            <person name="Coleine C."/>
            <person name="Stajich J.E."/>
            <person name="Selbmann L."/>
        </authorList>
    </citation>
    <scope>NUCLEOTIDE SEQUENCE [LARGE SCALE GENOMIC DNA]</scope>
    <source>
        <strain evidence="9 10">CCFEE 5885</strain>
    </source>
</reference>
<organism evidence="9 10">
    <name type="scientific">Lithohypha guttulata</name>
    <dbReference type="NCBI Taxonomy" id="1690604"/>
    <lineage>
        <taxon>Eukaryota</taxon>
        <taxon>Fungi</taxon>
        <taxon>Dikarya</taxon>
        <taxon>Ascomycota</taxon>
        <taxon>Pezizomycotina</taxon>
        <taxon>Eurotiomycetes</taxon>
        <taxon>Chaetothyriomycetidae</taxon>
        <taxon>Chaetothyriales</taxon>
        <taxon>Trichomeriaceae</taxon>
        <taxon>Lithohypha</taxon>
    </lineage>
</organism>
<dbReference type="Proteomes" id="UP001345013">
    <property type="component" value="Unassembled WGS sequence"/>
</dbReference>
<feature type="compositionally biased region" description="Polar residues" evidence="7">
    <location>
        <begin position="17"/>
        <end position="62"/>
    </location>
</feature>
<dbReference type="PROSITE" id="PS50011">
    <property type="entry name" value="PROTEIN_KINASE_DOM"/>
    <property type="match status" value="1"/>
</dbReference>
<name>A0ABR0KI90_9EURO</name>
<dbReference type="InterPro" id="IPR011009">
    <property type="entry name" value="Kinase-like_dom_sf"/>
</dbReference>
<evidence type="ECO:0000313" key="10">
    <source>
        <dbReference type="Proteomes" id="UP001345013"/>
    </source>
</evidence>
<evidence type="ECO:0000256" key="6">
    <source>
        <dbReference type="PROSITE-ProRule" id="PRU10141"/>
    </source>
</evidence>
<feature type="compositionally biased region" description="Low complexity" evidence="7">
    <location>
        <begin position="107"/>
        <end position="116"/>
    </location>
</feature>
<dbReference type="CDD" id="cd14134">
    <property type="entry name" value="PKc_CLK"/>
    <property type="match status" value="1"/>
</dbReference>
<dbReference type="InterPro" id="IPR008271">
    <property type="entry name" value="Ser/Thr_kinase_AS"/>
</dbReference>
<protein>
    <submittedName>
        <fullName evidence="9">Serine threonine protein kinase CMGC group</fullName>
        <ecNumber evidence="9">2.7.12.1</ecNumber>
    </submittedName>
</protein>
<evidence type="ECO:0000313" key="9">
    <source>
        <dbReference type="EMBL" id="KAK5097337.1"/>
    </source>
</evidence>
<dbReference type="EC" id="2.7.12.1" evidence="9"/>
<gene>
    <name evidence="9" type="primary">LKH1</name>
    <name evidence="9" type="ORF">LTR24_002206</name>
</gene>
<feature type="region of interest" description="Disordered" evidence="7">
    <location>
        <begin position="1"/>
        <end position="135"/>
    </location>
</feature>
<evidence type="ECO:0000256" key="7">
    <source>
        <dbReference type="SAM" id="MobiDB-lite"/>
    </source>
</evidence>
<keyword evidence="3 6" id="KW-0547">Nucleotide-binding</keyword>
<dbReference type="SUPFAM" id="SSF56112">
    <property type="entry name" value="Protein kinase-like (PK-like)"/>
    <property type="match status" value="1"/>
</dbReference>
<keyword evidence="2 9" id="KW-0808">Transferase</keyword>
<evidence type="ECO:0000259" key="8">
    <source>
        <dbReference type="PROSITE" id="PS50011"/>
    </source>
</evidence>
<keyword evidence="10" id="KW-1185">Reference proteome</keyword>
<feature type="domain" description="Protein kinase" evidence="8">
    <location>
        <begin position="291"/>
        <end position="630"/>
    </location>
</feature>
<evidence type="ECO:0000256" key="3">
    <source>
        <dbReference type="ARBA" id="ARBA00022741"/>
    </source>
</evidence>
<evidence type="ECO:0000256" key="4">
    <source>
        <dbReference type="ARBA" id="ARBA00022777"/>
    </source>
</evidence>
<accession>A0ABR0KI90</accession>
<dbReference type="Gene3D" id="3.30.200.20">
    <property type="entry name" value="Phosphorylase Kinase, domain 1"/>
    <property type="match status" value="1"/>
</dbReference>
<dbReference type="SMART" id="SM00220">
    <property type="entry name" value="S_TKc"/>
    <property type="match status" value="1"/>
</dbReference>
<dbReference type="Pfam" id="PF00069">
    <property type="entry name" value="Pkinase"/>
    <property type="match status" value="1"/>
</dbReference>
<dbReference type="InterPro" id="IPR000719">
    <property type="entry name" value="Prot_kinase_dom"/>
</dbReference>
<keyword evidence="4 9" id="KW-0418">Kinase</keyword>
<sequence length="667" mass="75832">MLPVHHNPYGYPHQGTYAPTPSRTYPTNNTLPAPPRLTTSYHSMPQHTQYQQPQPSPATLKQPSYAPSMASTQASGPARENKKGPNWNEFYKNGPPKEIIVIDDDSPQPQASSSTAQRHDLYPTAARKRKIDQGYEAEYADSPVYSTRHGQYDNSSSSASIHSAARTNSIQTITAPTSLESYGSNPASNSYEDVRIGQKRKRVMPEKNTRSQAKRKQQEAVPDPFLDYIPPAKPARKAPEVIVPVIRDVSPILKGPPRKFNQLQNIHKHQKVDDEDGHYVIEEGLPLTDRYDIIKLLGQGTFGKVVEAFDKRRKTRCAVKIIRSVQKYRDASRIELRVLSTLSMNDKENRNKCIHLRDCFDFRNHICIVTDLLGQSVFDFLKGNGFVPFPSSQIQSFARQLFTSVAFLHDLNLIHTDLKPENILLVHNHYQTFTYNRNIPSSSHTTQRSARQRRVLLDSEIRLIDFGSATFDDEYHSSVVSTRHYRAPEIILQLGWSYACDIWSIGCIIVEFFTGDALFQTHDNLEHLAMMEAVCNGKIEPKIIRQVQQNHRSNSSNTAAKFFLKSKLDYPNGETSKASRKYVKAMKHLSDFIPANTAFNKQLLDLLRKIFVYDPKQRISAKQALKHPWFRESLIDDGTEAIRIRDERAAQTVAQQVAGPEPKRARV</sequence>
<dbReference type="PANTHER" id="PTHR45646:SF11">
    <property type="entry name" value="SERINE_THREONINE-PROTEIN KINASE DOA"/>
    <property type="match status" value="1"/>
</dbReference>
<dbReference type="PROSITE" id="PS00108">
    <property type="entry name" value="PROTEIN_KINASE_ST"/>
    <property type="match status" value="1"/>
</dbReference>
<evidence type="ECO:0000256" key="1">
    <source>
        <dbReference type="ARBA" id="ARBA00022527"/>
    </source>
</evidence>
<comment type="caution">
    <text evidence="9">The sequence shown here is derived from an EMBL/GenBank/DDBJ whole genome shotgun (WGS) entry which is preliminary data.</text>
</comment>
<dbReference type="GO" id="GO:0004712">
    <property type="term" value="F:protein serine/threonine/tyrosine kinase activity"/>
    <property type="evidence" value="ECO:0007669"/>
    <property type="project" value="UniProtKB-EC"/>
</dbReference>
<evidence type="ECO:0000256" key="2">
    <source>
        <dbReference type="ARBA" id="ARBA00022679"/>
    </source>
</evidence>
<evidence type="ECO:0000256" key="5">
    <source>
        <dbReference type="ARBA" id="ARBA00022840"/>
    </source>
</evidence>
<proteinExistence type="predicted"/>
<dbReference type="InterPro" id="IPR051175">
    <property type="entry name" value="CLK_kinases"/>
</dbReference>